<dbReference type="PANTHER" id="PTHR30576">
    <property type="entry name" value="COLANIC BIOSYNTHESIS UDP-GLUCOSE LIPID CARRIER TRANSFERASE"/>
    <property type="match status" value="1"/>
</dbReference>
<comment type="similarity">
    <text evidence="2">Belongs to the bacterial sugar transferase family.</text>
</comment>
<keyword evidence="3" id="KW-0808">Transferase</keyword>
<accession>A0ABS5QLS7</accession>
<evidence type="ECO:0000256" key="2">
    <source>
        <dbReference type="ARBA" id="ARBA00006464"/>
    </source>
</evidence>
<keyword evidence="4 7" id="KW-0812">Transmembrane</keyword>
<evidence type="ECO:0000313" key="9">
    <source>
        <dbReference type="EMBL" id="MBS8121671.1"/>
    </source>
</evidence>
<protein>
    <submittedName>
        <fullName evidence="9">Undecaprenyl-phosphate galactosephosphotransferase</fullName>
    </submittedName>
</protein>
<feature type="transmembrane region" description="Helical" evidence="7">
    <location>
        <begin position="93"/>
        <end position="112"/>
    </location>
</feature>
<reference evidence="9 10" key="1">
    <citation type="journal article" date="2021" name="Nat. Commun.">
        <title>Reductive evolution and unique predatory mode in the CPR bacterium Vampirococcus lugosii.</title>
        <authorList>
            <person name="Moreira D."/>
            <person name="Zivanovic Y."/>
            <person name="Lopez-Archilla A.I."/>
            <person name="Iniesto M."/>
            <person name="Lopez-Garcia P."/>
        </authorList>
    </citation>
    <scope>NUCLEOTIDE SEQUENCE [LARGE SCALE GENOMIC DNA]</scope>
    <source>
        <strain evidence="9">Chiprana</strain>
    </source>
</reference>
<evidence type="ECO:0000256" key="6">
    <source>
        <dbReference type="ARBA" id="ARBA00023136"/>
    </source>
</evidence>
<dbReference type="EMBL" id="JAEDAM010000009">
    <property type="protein sequence ID" value="MBS8121671.1"/>
    <property type="molecule type" value="Genomic_DNA"/>
</dbReference>
<feature type="transmembrane region" description="Helical" evidence="7">
    <location>
        <begin position="269"/>
        <end position="292"/>
    </location>
</feature>
<dbReference type="PANTHER" id="PTHR30576:SF10">
    <property type="entry name" value="SLL5057 PROTEIN"/>
    <property type="match status" value="1"/>
</dbReference>
<feature type="transmembrane region" description="Helical" evidence="7">
    <location>
        <begin position="49"/>
        <end position="72"/>
    </location>
</feature>
<dbReference type="NCBIfam" id="TIGR03025">
    <property type="entry name" value="EPS_sugtrans"/>
    <property type="match status" value="1"/>
</dbReference>
<dbReference type="Proteomes" id="UP000680365">
    <property type="component" value="Unassembled WGS sequence"/>
</dbReference>
<evidence type="ECO:0000259" key="8">
    <source>
        <dbReference type="Pfam" id="PF02397"/>
    </source>
</evidence>
<gene>
    <name evidence="9" type="ORF">VAMP_13n149</name>
</gene>
<name>A0ABS5QLS7_9BACT</name>
<feature type="transmembrane region" description="Helical" evidence="7">
    <location>
        <begin position="7"/>
        <end position="29"/>
    </location>
</feature>
<dbReference type="InterPro" id="IPR003362">
    <property type="entry name" value="Bact_transf"/>
</dbReference>
<evidence type="ECO:0000313" key="10">
    <source>
        <dbReference type="Proteomes" id="UP000680365"/>
    </source>
</evidence>
<comment type="subcellular location">
    <subcellularLocation>
        <location evidence="1">Membrane</location>
        <topology evidence="1">Multi-pass membrane protein</topology>
    </subcellularLocation>
</comment>
<evidence type="ECO:0000256" key="4">
    <source>
        <dbReference type="ARBA" id="ARBA00022692"/>
    </source>
</evidence>
<keyword evidence="10" id="KW-1185">Reference proteome</keyword>
<evidence type="ECO:0000256" key="1">
    <source>
        <dbReference type="ARBA" id="ARBA00004141"/>
    </source>
</evidence>
<organism evidence="9 10">
    <name type="scientific">Candidatus Vampirococcus lugosii</name>
    <dbReference type="NCBI Taxonomy" id="2789015"/>
    <lineage>
        <taxon>Bacteria</taxon>
        <taxon>Candidatus Absconditibacteriota</taxon>
        <taxon>Vampirococcus</taxon>
    </lineage>
</organism>
<keyword evidence="5 7" id="KW-1133">Transmembrane helix</keyword>
<comment type="caution">
    <text evidence="9">The sequence shown here is derived from an EMBL/GenBank/DDBJ whole genome shotgun (WGS) entry which is preliminary data.</text>
</comment>
<feature type="domain" description="Bacterial sugar transferase" evidence="8">
    <location>
        <begin position="264"/>
        <end position="451"/>
    </location>
</feature>
<evidence type="ECO:0000256" key="7">
    <source>
        <dbReference type="SAM" id="Phobius"/>
    </source>
</evidence>
<dbReference type="RefSeq" id="WP_213348436.1">
    <property type="nucleotide sequence ID" value="NZ_JAEDAM010000009.1"/>
</dbReference>
<dbReference type="InterPro" id="IPR017475">
    <property type="entry name" value="EPS_sugar_tfrase"/>
</dbReference>
<dbReference type="Pfam" id="PF02397">
    <property type="entry name" value="Bac_transf"/>
    <property type="match status" value="1"/>
</dbReference>
<proteinExistence type="inferred from homology"/>
<evidence type="ECO:0000256" key="5">
    <source>
        <dbReference type="ARBA" id="ARBA00022989"/>
    </source>
</evidence>
<sequence length="454" mass="54378">MFFSKKYILYLRLLRPIFHILLILLSFWIVYNIRFYDFVENIFLDLPDIIFNETLIFTLISSFLFILIGFLFSIYEIFKPIHGYYKEFLKIRFFWMIIISFIAYLGQGFIFPNGISRFILLIGGFFSLLFITIFDILLNNINSYLERKNPYKLLFIYSTESFYKKIFNSFSDYKIYDITGIYVDDLLDLNKEIKKYDIFVTVGNFDKNFLQNLMDIIRLYNKQFYHISENFFLEDLVYSSSRIGPVLAYEQKPSPLDGWFKVTKRITDILFSILFITIFSWLYILISIFIFIKDGRPIFYKSERIARGGRKFFMYKFRTMIKDADKQKQKLIKQNERKGPLFKISNDPRIPKWGKILRKTSLDEIPQFLNVIKGDMSVVGPRPHLDFEVEKYEKWQKRLLSVKPGITGYAQIFGRDNLDFDEEAKLDLYYIQNWSLFLDVFVIISTIKVVFSGR</sequence>
<feature type="transmembrane region" description="Helical" evidence="7">
    <location>
        <begin position="118"/>
        <end position="138"/>
    </location>
</feature>
<evidence type="ECO:0000256" key="3">
    <source>
        <dbReference type="ARBA" id="ARBA00022679"/>
    </source>
</evidence>
<keyword evidence="6 7" id="KW-0472">Membrane</keyword>